<dbReference type="Gene3D" id="1.10.443.10">
    <property type="entry name" value="Intergrase catalytic core"/>
    <property type="match status" value="1"/>
</dbReference>
<gene>
    <name evidence="3" type="ORF">GCM10007269_19290</name>
</gene>
<keyword evidence="4" id="KW-1185">Reference proteome</keyword>
<dbReference type="InterPro" id="IPR011010">
    <property type="entry name" value="DNA_brk_join_enz"/>
</dbReference>
<dbReference type="EMBL" id="BMCM01000003">
    <property type="protein sequence ID" value="GGD76399.1"/>
    <property type="molecule type" value="Genomic_DNA"/>
</dbReference>
<organism evidence="3 4">
    <name type="scientific">Microbacterium murale</name>
    <dbReference type="NCBI Taxonomy" id="1081040"/>
    <lineage>
        <taxon>Bacteria</taxon>
        <taxon>Bacillati</taxon>
        <taxon>Actinomycetota</taxon>
        <taxon>Actinomycetes</taxon>
        <taxon>Micrococcales</taxon>
        <taxon>Microbacteriaceae</taxon>
        <taxon>Microbacterium</taxon>
    </lineage>
</organism>
<accession>A0ABQ1RRA2</accession>
<dbReference type="Proteomes" id="UP000629365">
    <property type="component" value="Unassembled WGS sequence"/>
</dbReference>
<proteinExistence type="predicted"/>
<dbReference type="SUPFAM" id="SSF56349">
    <property type="entry name" value="DNA breaking-rejoining enzymes"/>
    <property type="match status" value="1"/>
</dbReference>
<evidence type="ECO:0000256" key="2">
    <source>
        <dbReference type="SAM" id="MobiDB-lite"/>
    </source>
</evidence>
<evidence type="ECO:0000256" key="1">
    <source>
        <dbReference type="ARBA" id="ARBA00023172"/>
    </source>
</evidence>
<comment type="caution">
    <text evidence="3">The sequence shown here is derived from an EMBL/GenBank/DDBJ whole genome shotgun (WGS) entry which is preliminary data.</text>
</comment>
<dbReference type="InterPro" id="IPR013762">
    <property type="entry name" value="Integrase-like_cat_sf"/>
</dbReference>
<protein>
    <recommendedName>
        <fullName evidence="5">Integrase</fullName>
    </recommendedName>
</protein>
<evidence type="ECO:0000313" key="3">
    <source>
        <dbReference type="EMBL" id="GGD76399.1"/>
    </source>
</evidence>
<sequence>MNSQYVLRPIPESSDDRFVLHGRDLRVGYKLEETARFDDDVWPMAPASLQTQERGLTLRFLTVPPQHRITLKRLCYAMLSGPSPDDGPRPRVSSVATAFYSFRTFLKWLDENHPTVGLPGVNLPLLEQYQLHLLMEYRASTRRYALRSAVNIAWRYRESLAGEGLPQDPRDLPAWSEPDRSTSRENSTARVPESVQSRVLVWALRFVDDFSDDIVDAIDAWIDRRRPQASRTASGKPWGYQQQRIKSYLDTARDLKRPLPGRLGVPSFNAIAYQIGCDRTALERHREKVITTAAMVGVSEHIELGLTIRGQIDGMPWLDGVTLSPGQEDSLTVLTQVLHAACYIVIAFLSGMRDNEIKHLQPGCCTVALDTSGRPYRWTVNSLAFKGESDDHGTPATWVVGNAAARAIHVLERAHEAIKTQKSEWLFTPFKVGPGAGSAGRGGNHALTLAGTNRHLGRFTSWVNDYCASRGRKDGIPDVDGRPWRLSSRQFRRTLAWYIARRPGGSIAGAIAYRHHSIRMFEGYAGTSASGFRAEVEAEEALARGEQLLAMIDQHDHTELLGTAAVDGTQRLETLAENAKFRGVVSTDRQRLLRLMKRHDPAIYPGQYVTCVYDHRKALCRTRSSTSGDLPDITTCQPLACGNVALTDDNLTAWRAELSAIEADRAARPSLPPLLDADLKTRSARILKLISRAEAELQ</sequence>
<evidence type="ECO:0008006" key="5">
    <source>
        <dbReference type="Google" id="ProtNLM"/>
    </source>
</evidence>
<name>A0ABQ1RRA2_9MICO</name>
<evidence type="ECO:0000313" key="4">
    <source>
        <dbReference type="Proteomes" id="UP000629365"/>
    </source>
</evidence>
<dbReference type="RefSeq" id="WP_188436384.1">
    <property type="nucleotide sequence ID" value="NZ_BMCM01000003.1"/>
</dbReference>
<keyword evidence="1" id="KW-0233">DNA recombination</keyword>
<feature type="region of interest" description="Disordered" evidence="2">
    <location>
        <begin position="165"/>
        <end position="190"/>
    </location>
</feature>
<reference evidence="4" key="1">
    <citation type="journal article" date="2019" name="Int. J. Syst. Evol. Microbiol.">
        <title>The Global Catalogue of Microorganisms (GCM) 10K type strain sequencing project: providing services to taxonomists for standard genome sequencing and annotation.</title>
        <authorList>
            <consortium name="The Broad Institute Genomics Platform"/>
            <consortium name="The Broad Institute Genome Sequencing Center for Infectious Disease"/>
            <person name="Wu L."/>
            <person name="Ma J."/>
        </authorList>
    </citation>
    <scope>NUCLEOTIDE SEQUENCE [LARGE SCALE GENOMIC DNA]</scope>
    <source>
        <strain evidence="4">CCM 7640</strain>
    </source>
</reference>